<keyword evidence="1" id="KW-0779">Telomere</keyword>
<organism evidence="3 4">
    <name type="scientific">Paramuricea clavata</name>
    <name type="common">Red gorgonian</name>
    <name type="synonym">Violescent sea-whip</name>
    <dbReference type="NCBI Taxonomy" id="317549"/>
    <lineage>
        <taxon>Eukaryota</taxon>
        <taxon>Metazoa</taxon>
        <taxon>Cnidaria</taxon>
        <taxon>Anthozoa</taxon>
        <taxon>Octocorallia</taxon>
        <taxon>Malacalcyonacea</taxon>
        <taxon>Plexauridae</taxon>
        <taxon>Paramuricea</taxon>
    </lineage>
</organism>
<proteinExistence type="inferred from homology"/>
<feature type="domain" description="Telomerase reverse transcriptase TEN" evidence="2">
    <location>
        <begin position="19"/>
        <end position="158"/>
    </location>
</feature>
<feature type="non-terminal residue" evidence="3">
    <location>
        <position position="1"/>
    </location>
</feature>
<evidence type="ECO:0000313" key="4">
    <source>
        <dbReference type="Proteomes" id="UP001152795"/>
    </source>
</evidence>
<dbReference type="GO" id="GO:0000781">
    <property type="term" value="C:chromosome, telomeric region"/>
    <property type="evidence" value="ECO:0007669"/>
    <property type="project" value="UniProtKB-SubCell"/>
</dbReference>
<dbReference type="PANTHER" id="PTHR12066">
    <property type="entry name" value="TELOMERASE REVERSE TRANSCRIPTASE"/>
    <property type="match status" value="1"/>
</dbReference>
<dbReference type="GO" id="GO:0007004">
    <property type="term" value="P:telomere maintenance via telomerase"/>
    <property type="evidence" value="ECO:0007669"/>
    <property type="project" value="TreeGrafter"/>
</dbReference>
<sequence length="283" mass="31524">MDVLRKCYEVTCSLREYVELHLQEFSASEALESFMNSSMVACNADTNMRLDGAFTTNKASTMDELLEFVITRAAAKGKMRDNVLSLGYRRSQIRPAVMGSQTSGYENNMVAHVQSPVFEELHGMIGSDLMVHLLKDLSLFVKTGSCYLQVAGCPVNEVGLKQDTATKADGQNDERRPVMDGSALVSRQIYHAVGSDKKRCLPKTHVMETTPSSSSGAISLMTLIFQDKDSKRLAKCLRDSVDVFVVFLRRHKSCPFKVLLDKYCPVDGKYEDTGSVKNVPYFQ</sequence>
<evidence type="ECO:0000259" key="2">
    <source>
        <dbReference type="Pfam" id="PF11474"/>
    </source>
</evidence>
<keyword evidence="1" id="KW-0460">Magnesium</keyword>
<dbReference type="Gene3D" id="1.10.132.70">
    <property type="match status" value="1"/>
</dbReference>
<comment type="catalytic activity">
    <reaction evidence="1">
        <text>DNA(n) + a 2'-deoxyribonucleoside 5'-triphosphate = DNA(n+1) + diphosphate</text>
        <dbReference type="Rhea" id="RHEA:22508"/>
        <dbReference type="Rhea" id="RHEA-COMP:17339"/>
        <dbReference type="Rhea" id="RHEA-COMP:17340"/>
        <dbReference type="ChEBI" id="CHEBI:33019"/>
        <dbReference type="ChEBI" id="CHEBI:61560"/>
        <dbReference type="ChEBI" id="CHEBI:173112"/>
        <dbReference type="EC" id="2.7.7.49"/>
    </reaction>
</comment>
<dbReference type="EC" id="2.7.7.49" evidence="1"/>
<comment type="caution">
    <text evidence="3">The sequence shown here is derived from an EMBL/GenBank/DDBJ whole genome shotgun (WGS) entry which is preliminary data.</text>
</comment>
<keyword evidence="1" id="KW-0158">Chromosome</keyword>
<protein>
    <recommendedName>
        <fullName evidence="1">Telomerase reverse transcriptase</fullName>
        <ecNumber evidence="1">2.7.7.49</ecNumber>
    </recommendedName>
    <alternativeName>
        <fullName evidence="1">Telomerase catalytic subunit</fullName>
    </alternativeName>
</protein>
<keyword evidence="1" id="KW-0479">Metal-binding</keyword>
<keyword evidence="4" id="KW-1185">Reference proteome</keyword>
<evidence type="ECO:0000256" key="1">
    <source>
        <dbReference type="RuleBase" id="RU365061"/>
    </source>
</evidence>
<accession>A0A7D9ET08</accession>
<dbReference type="Pfam" id="PF11474">
    <property type="entry name" value="TEN_TERT"/>
    <property type="match status" value="1"/>
</dbReference>
<keyword evidence="1" id="KW-0808">Transferase</keyword>
<dbReference type="PANTHER" id="PTHR12066:SF0">
    <property type="entry name" value="TELOMERASE REVERSE TRANSCRIPTASE"/>
    <property type="match status" value="1"/>
</dbReference>
<comment type="function">
    <text evidence="1">Telomerase is a ribonucleoprotein enzyme essential for the replication of chromosome termini in most eukaryotes. It elongates telomeres. It is a reverse transcriptase that adds simple sequence repeats to chromosome ends by copying a template sequence within the RNA component of the enzyme.</text>
</comment>
<comment type="subcellular location">
    <subcellularLocation>
        <location evidence="1">Nucleus</location>
    </subcellularLocation>
    <subcellularLocation>
        <location evidence="1">Chromosome</location>
        <location evidence="1">Telomere</location>
    </subcellularLocation>
</comment>
<dbReference type="GO" id="GO:0070034">
    <property type="term" value="F:telomerase RNA binding"/>
    <property type="evidence" value="ECO:0007669"/>
    <property type="project" value="TreeGrafter"/>
</dbReference>
<dbReference type="InterPro" id="IPR049915">
    <property type="entry name" value="TERT_TEN"/>
</dbReference>
<reference evidence="3" key="1">
    <citation type="submission" date="2020-04" db="EMBL/GenBank/DDBJ databases">
        <authorList>
            <person name="Alioto T."/>
            <person name="Alioto T."/>
            <person name="Gomez Garrido J."/>
        </authorList>
    </citation>
    <scope>NUCLEOTIDE SEQUENCE</scope>
    <source>
        <strain evidence="3">A484AB</strain>
    </source>
</reference>
<dbReference type="GO" id="GO:0003720">
    <property type="term" value="F:telomerase activity"/>
    <property type="evidence" value="ECO:0007669"/>
    <property type="project" value="InterPro"/>
</dbReference>
<keyword evidence="1" id="KW-0548">Nucleotidyltransferase</keyword>
<dbReference type="InterPro" id="IPR003545">
    <property type="entry name" value="Telomerase_RT"/>
</dbReference>
<dbReference type="GO" id="GO:0042162">
    <property type="term" value="F:telomeric DNA binding"/>
    <property type="evidence" value="ECO:0007669"/>
    <property type="project" value="TreeGrafter"/>
</dbReference>
<keyword evidence="1" id="KW-0539">Nucleus</keyword>
<dbReference type="GO" id="GO:0000333">
    <property type="term" value="C:telomerase catalytic core complex"/>
    <property type="evidence" value="ECO:0007669"/>
    <property type="project" value="TreeGrafter"/>
</dbReference>
<dbReference type="GO" id="GO:0046872">
    <property type="term" value="F:metal ion binding"/>
    <property type="evidence" value="ECO:0007669"/>
    <property type="project" value="UniProtKB-KW"/>
</dbReference>
<keyword evidence="1 3" id="KW-0695">RNA-directed DNA polymerase</keyword>
<dbReference type="EMBL" id="CACRXK020008490">
    <property type="protein sequence ID" value="CAB4014883.1"/>
    <property type="molecule type" value="Genomic_DNA"/>
</dbReference>
<evidence type="ECO:0000313" key="3">
    <source>
        <dbReference type="EMBL" id="CAB4014883.1"/>
    </source>
</evidence>
<gene>
    <name evidence="3" type="ORF">PACLA_8A089556</name>
</gene>
<name>A0A7D9ET08_PARCT</name>
<dbReference type="AlphaFoldDB" id="A0A7D9ET08"/>
<dbReference type="OrthoDB" id="289721at2759"/>
<dbReference type="Proteomes" id="UP001152795">
    <property type="component" value="Unassembled WGS sequence"/>
</dbReference>
<comment type="similarity">
    <text evidence="1">Belongs to the reverse transcriptase family. Telomerase subfamily.</text>
</comment>